<proteinExistence type="predicted"/>
<dbReference type="AlphaFoldDB" id="A0AAD6MZ37"/>
<keyword evidence="1" id="KW-0560">Oxidoreductase</keyword>
<dbReference type="SUPFAM" id="SSF51905">
    <property type="entry name" value="FAD/NAD(P)-binding domain"/>
    <property type="match status" value="1"/>
</dbReference>
<sequence>MLELSEKRKIVEGFQLMPDSVVKFSATPTLEWVEGMFSFKTRLIQAARLKALGVDCVIIDKNEEAEGNWAERYDCLKFHIQKSCCQTPYLPYPDEYPAILEKPMLVEHTKRYAETFHLNLLNSFTVEGSSFNESKGTWHFKI</sequence>
<dbReference type="InterPro" id="IPR050982">
    <property type="entry name" value="Auxin_biosynth/cation_transpt"/>
</dbReference>
<keyword evidence="3" id="KW-1185">Reference proteome</keyword>
<reference evidence="2" key="2">
    <citation type="submission" date="2023-01" db="EMBL/GenBank/DDBJ databases">
        <authorList>
            <person name="Petersen C."/>
        </authorList>
    </citation>
    <scope>NUCLEOTIDE SEQUENCE</scope>
    <source>
        <strain evidence="2">IBT 17514</strain>
    </source>
</reference>
<dbReference type="PANTHER" id="PTHR43539">
    <property type="entry name" value="FLAVIN-BINDING MONOOXYGENASE-LIKE PROTEIN (AFU_ORTHOLOGUE AFUA_4G09220)"/>
    <property type="match status" value="1"/>
</dbReference>
<gene>
    <name evidence="2" type="ORF">N7493_002880</name>
</gene>
<organism evidence="2 3">
    <name type="scientific">Penicillium malachiteum</name>
    <dbReference type="NCBI Taxonomy" id="1324776"/>
    <lineage>
        <taxon>Eukaryota</taxon>
        <taxon>Fungi</taxon>
        <taxon>Dikarya</taxon>
        <taxon>Ascomycota</taxon>
        <taxon>Pezizomycotina</taxon>
        <taxon>Eurotiomycetes</taxon>
        <taxon>Eurotiomycetidae</taxon>
        <taxon>Eurotiales</taxon>
        <taxon>Aspergillaceae</taxon>
        <taxon>Penicillium</taxon>
    </lineage>
</organism>
<evidence type="ECO:0000313" key="3">
    <source>
        <dbReference type="Proteomes" id="UP001215712"/>
    </source>
</evidence>
<dbReference type="GO" id="GO:0004497">
    <property type="term" value="F:monooxygenase activity"/>
    <property type="evidence" value="ECO:0007669"/>
    <property type="project" value="TreeGrafter"/>
</dbReference>
<dbReference type="InterPro" id="IPR036188">
    <property type="entry name" value="FAD/NAD-bd_sf"/>
</dbReference>
<dbReference type="EMBL" id="JAQJAN010000003">
    <property type="protein sequence ID" value="KAJ5734094.1"/>
    <property type="molecule type" value="Genomic_DNA"/>
</dbReference>
<dbReference type="PANTHER" id="PTHR43539:SF78">
    <property type="entry name" value="FLAVIN-CONTAINING MONOOXYGENASE"/>
    <property type="match status" value="1"/>
</dbReference>
<dbReference type="GO" id="GO:0050660">
    <property type="term" value="F:flavin adenine dinucleotide binding"/>
    <property type="evidence" value="ECO:0007669"/>
    <property type="project" value="TreeGrafter"/>
</dbReference>
<comment type="caution">
    <text evidence="2">The sequence shown here is derived from an EMBL/GenBank/DDBJ whole genome shotgun (WGS) entry which is preliminary data.</text>
</comment>
<evidence type="ECO:0000256" key="1">
    <source>
        <dbReference type="ARBA" id="ARBA00023002"/>
    </source>
</evidence>
<name>A0AAD6MZ37_9EURO</name>
<protein>
    <submittedName>
        <fullName evidence="2">Uncharacterized protein</fullName>
    </submittedName>
</protein>
<dbReference type="Proteomes" id="UP001215712">
    <property type="component" value="Unassembled WGS sequence"/>
</dbReference>
<reference evidence="2" key="1">
    <citation type="journal article" date="2023" name="IMA Fungus">
        <title>Comparative genomic study of the Penicillium genus elucidates a diverse pangenome and 15 lateral gene transfer events.</title>
        <authorList>
            <person name="Petersen C."/>
            <person name="Sorensen T."/>
            <person name="Nielsen M.R."/>
            <person name="Sondergaard T.E."/>
            <person name="Sorensen J.L."/>
            <person name="Fitzpatrick D.A."/>
            <person name="Frisvad J.C."/>
            <person name="Nielsen K.L."/>
        </authorList>
    </citation>
    <scope>NUCLEOTIDE SEQUENCE</scope>
    <source>
        <strain evidence="2">IBT 17514</strain>
    </source>
</reference>
<evidence type="ECO:0000313" key="2">
    <source>
        <dbReference type="EMBL" id="KAJ5734094.1"/>
    </source>
</evidence>
<dbReference type="Gene3D" id="3.50.50.60">
    <property type="entry name" value="FAD/NAD(P)-binding domain"/>
    <property type="match status" value="1"/>
</dbReference>
<accession>A0AAD6MZ37</accession>